<dbReference type="Proteomes" id="UP001438189">
    <property type="component" value="Unassembled WGS sequence"/>
</dbReference>
<dbReference type="InterPro" id="IPR013762">
    <property type="entry name" value="Integrase-like_cat_sf"/>
</dbReference>
<reference evidence="6 7" key="1">
    <citation type="submission" date="2024-06" db="EMBL/GenBank/DDBJ databases">
        <title>Genome sequencing of Agrobacterium spp. from tobacco in Serbia.</title>
        <authorList>
            <person name="Ilicic R.J."/>
            <person name="Studholme D.J."/>
            <person name="Jelusic A."/>
            <person name="Barac G."/>
            <person name="Bagi F."/>
            <person name="Popovic Milovanovic T."/>
        </authorList>
    </citation>
    <scope>NUCLEOTIDE SEQUENCE [LARGE SCALE GENOMIC DNA]</scope>
    <source>
        <strain evidence="6 7">DA1</strain>
    </source>
</reference>
<dbReference type="Gene3D" id="1.10.150.130">
    <property type="match status" value="1"/>
</dbReference>
<dbReference type="RefSeq" id="WP_353574266.1">
    <property type="nucleotide sequence ID" value="NZ_JBETME010000004.1"/>
</dbReference>
<evidence type="ECO:0000259" key="5">
    <source>
        <dbReference type="PROSITE" id="PS51898"/>
    </source>
</evidence>
<dbReference type="InterPro" id="IPR050808">
    <property type="entry name" value="Phage_Integrase"/>
</dbReference>
<dbReference type="InterPro" id="IPR038488">
    <property type="entry name" value="Integrase_DNA-bd_sf"/>
</dbReference>
<evidence type="ECO:0000256" key="4">
    <source>
        <dbReference type="ARBA" id="ARBA00023172"/>
    </source>
</evidence>
<dbReference type="InterPro" id="IPR010998">
    <property type="entry name" value="Integrase_recombinase_N"/>
</dbReference>
<protein>
    <submittedName>
        <fullName evidence="6">Tyrosine-type recombinase/integrase</fullName>
    </submittedName>
</protein>
<evidence type="ECO:0000256" key="1">
    <source>
        <dbReference type="ARBA" id="ARBA00008857"/>
    </source>
</evidence>
<dbReference type="AlphaFoldDB" id="A0ABD5LGL4"/>
<dbReference type="PANTHER" id="PTHR30629">
    <property type="entry name" value="PROPHAGE INTEGRASE"/>
    <property type="match status" value="1"/>
</dbReference>
<dbReference type="GO" id="GO:0006310">
    <property type="term" value="P:DNA recombination"/>
    <property type="evidence" value="ECO:0007669"/>
    <property type="project" value="UniProtKB-KW"/>
</dbReference>
<keyword evidence="3" id="KW-0238">DNA-binding</keyword>
<sequence length="427" mass="49358">MQRERLHDDLIGDLIPTERRYEIYDEKIPNLAIRIGARRKTFVLVNRFSANGKTVRRAIGAFPQTTTAEARLRAADWNVLQKIGVDPAVEQAAKKKAEALRLRSTFRLVVEDYIAYLPLRERNRSSDEDAAFIRANILNPTRNSWLDNPISEITDDNVASLVESLKARGVSTTAYKTLKMLRTIFNWAMLPSRRKMIGLQHNPIRDLTPRLMGLRKRSRTRVLDYREIRAFLAAAAATPPAYRHCFRALIETGQRIGEVSRMRWSYIDLEMKTWLIPGNTSKPEDDHTVPLSDAMISILVRLRTEQPYDQGDFVFSSSRGKYPLTNFSKKKNAFLEEFNASLPPGPRGEPPRRWTWHDVRRTVRTQLEPIVSRREVAEAAIGHSKAGMDRIYNHYAYRREVRKAFNAWSDLLKKIETGTLTIEDWEH</sequence>
<dbReference type="Pfam" id="PF00589">
    <property type="entry name" value="Phage_integrase"/>
    <property type="match status" value="1"/>
</dbReference>
<proteinExistence type="inferred from homology"/>
<comment type="caution">
    <text evidence="6">The sequence shown here is derived from an EMBL/GenBank/DDBJ whole genome shotgun (WGS) entry which is preliminary data.</text>
</comment>
<gene>
    <name evidence="6" type="ORF">ABVB70_11800</name>
</gene>
<evidence type="ECO:0000256" key="3">
    <source>
        <dbReference type="ARBA" id="ARBA00023125"/>
    </source>
</evidence>
<keyword evidence="4" id="KW-0233">DNA recombination</keyword>
<dbReference type="Gene3D" id="3.30.160.390">
    <property type="entry name" value="Integrase, DNA-binding domain"/>
    <property type="match status" value="1"/>
</dbReference>
<evidence type="ECO:0000256" key="2">
    <source>
        <dbReference type="ARBA" id="ARBA00022908"/>
    </source>
</evidence>
<evidence type="ECO:0000313" key="6">
    <source>
        <dbReference type="EMBL" id="MES4991018.1"/>
    </source>
</evidence>
<feature type="domain" description="Tyr recombinase" evidence="5">
    <location>
        <begin position="218"/>
        <end position="406"/>
    </location>
</feature>
<dbReference type="InterPro" id="IPR011010">
    <property type="entry name" value="DNA_brk_join_enz"/>
</dbReference>
<dbReference type="PROSITE" id="PS51898">
    <property type="entry name" value="TYR_RECOMBINASE"/>
    <property type="match status" value="1"/>
</dbReference>
<dbReference type="EMBL" id="JBETME010000004">
    <property type="protein sequence ID" value="MES4991018.1"/>
    <property type="molecule type" value="Genomic_DNA"/>
</dbReference>
<dbReference type="InterPro" id="IPR025166">
    <property type="entry name" value="Integrase_DNA_bind_dom"/>
</dbReference>
<dbReference type="GO" id="GO:0003677">
    <property type="term" value="F:DNA binding"/>
    <property type="evidence" value="ECO:0007669"/>
    <property type="project" value="UniProtKB-KW"/>
</dbReference>
<name>A0ABD5LGL4_AGRRD</name>
<organism evidence="6 7">
    <name type="scientific">Agrobacterium radiobacter</name>
    <dbReference type="NCBI Taxonomy" id="362"/>
    <lineage>
        <taxon>Bacteria</taxon>
        <taxon>Pseudomonadati</taxon>
        <taxon>Pseudomonadota</taxon>
        <taxon>Alphaproteobacteria</taxon>
        <taxon>Hyphomicrobiales</taxon>
        <taxon>Rhizobiaceae</taxon>
        <taxon>Rhizobium/Agrobacterium group</taxon>
        <taxon>Agrobacterium</taxon>
        <taxon>Agrobacterium tumefaciens complex</taxon>
    </lineage>
</organism>
<comment type="similarity">
    <text evidence="1">Belongs to the 'phage' integrase family.</text>
</comment>
<dbReference type="Gene3D" id="1.10.443.10">
    <property type="entry name" value="Intergrase catalytic core"/>
    <property type="match status" value="1"/>
</dbReference>
<evidence type="ECO:0000313" key="7">
    <source>
        <dbReference type="Proteomes" id="UP001438189"/>
    </source>
</evidence>
<dbReference type="Pfam" id="PF13356">
    <property type="entry name" value="Arm-DNA-bind_3"/>
    <property type="match status" value="1"/>
</dbReference>
<keyword evidence="2" id="KW-0229">DNA integration</keyword>
<accession>A0ABD5LGL4</accession>
<dbReference type="SUPFAM" id="SSF56349">
    <property type="entry name" value="DNA breaking-rejoining enzymes"/>
    <property type="match status" value="1"/>
</dbReference>
<dbReference type="GO" id="GO:0015074">
    <property type="term" value="P:DNA integration"/>
    <property type="evidence" value="ECO:0007669"/>
    <property type="project" value="UniProtKB-KW"/>
</dbReference>
<dbReference type="InterPro" id="IPR002104">
    <property type="entry name" value="Integrase_catalytic"/>
</dbReference>
<dbReference type="PANTHER" id="PTHR30629:SF2">
    <property type="entry name" value="PROPHAGE INTEGRASE INTS-RELATED"/>
    <property type="match status" value="1"/>
</dbReference>